<sequence>MDFQNIQHHFVAHLKDPEQHPFELGSDQVIEERRLSIYRELFFNNILGFLSSGFPVLESLYNTNEWRRLARQFMASHHCRSPYFIDISLEFVEFLSEEYELKPNDPPFLKELAHYEWLELSVSIRKTEQDIVLWDGQSEVKAVQFSPLASLVSYHYPVHQVSPEFQPQQQGEAVYLVVCRDKQDEVNFVLLNPLTAHLLDIIQQQESININELHDVLAPILPQLSLVQLDSALSEIIQQMLTKEILLPCAES</sequence>
<gene>
    <name evidence="3" type="ORF">AX660_01970</name>
</gene>
<feature type="domain" description="Putative DNA-binding" evidence="1">
    <location>
        <begin position="6"/>
        <end position="95"/>
    </location>
</feature>
<dbReference type="EMBL" id="LSNE01000015">
    <property type="protein sequence ID" value="KXI27176.1"/>
    <property type="molecule type" value="Genomic_DNA"/>
</dbReference>
<dbReference type="STRING" id="1799789.AX660_01970"/>
<dbReference type="InterPro" id="IPR018640">
    <property type="entry name" value="DUF2063"/>
</dbReference>
<organism evidence="3 4">
    <name type="scientific">Paraglaciecola hydrolytica</name>
    <dbReference type="NCBI Taxonomy" id="1799789"/>
    <lineage>
        <taxon>Bacteria</taxon>
        <taxon>Pseudomonadati</taxon>
        <taxon>Pseudomonadota</taxon>
        <taxon>Gammaproteobacteria</taxon>
        <taxon>Alteromonadales</taxon>
        <taxon>Alteromonadaceae</taxon>
        <taxon>Paraglaciecola</taxon>
    </lineage>
</organism>
<evidence type="ECO:0000259" key="2">
    <source>
        <dbReference type="Pfam" id="PF22106"/>
    </source>
</evidence>
<evidence type="ECO:0000313" key="4">
    <source>
        <dbReference type="Proteomes" id="UP000070299"/>
    </source>
</evidence>
<dbReference type="Gene3D" id="1.10.150.690">
    <property type="entry name" value="DUF2063"/>
    <property type="match status" value="1"/>
</dbReference>
<dbReference type="InterPro" id="IPR044922">
    <property type="entry name" value="DUF2063_N_sf"/>
</dbReference>
<evidence type="ECO:0000313" key="3">
    <source>
        <dbReference type="EMBL" id="KXI27176.1"/>
    </source>
</evidence>
<dbReference type="Gene3D" id="3.90.930.50">
    <property type="match status" value="1"/>
</dbReference>
<accession>A0A148KLI6</accession>
<comment type="caution">
    <text evidence="3">The sequence shown here is derived from an EMBL/GenBank/DDBJ whole genome shotgun (WGS) entry which is preliminary data.</text>
</comment>
<proteinExistence type="predicted"/>
<feature type="domain" description="NGO1945-like C-terminal" evidence="2">
    <location>
        <begin position="146"/>
        <end position="241"/>
    </location>
</feature>
<dbReference type="Pfam" id="PF22106">
    <property type="entry name" value="NGO1945_C"/>
    <property type="match status" value="1"/>
</dbReference>
<dbReference type="Proteomes" id="UP000070299">
    <property type="component" value="Unassembled WGS sequence"/>
</dbReference>
<dbReference type="InterPro" id="IPR054098">
    <property type="entry name" value="NGO1945-like_C"/>
</dbReference>
<dbReference type="RefSeq" id="WP_068381647.1">
    <property type="nucleotide sequence ID" value="NZ_LSNE01000015.1"/>
</dbReference>
<evidence type="ECO:0000259" key="1">
    <source>
        <dbReference type="Pfam" id="PF09836"/>
    </source>
</evidence>
<protein>
    <submittedName>
        <fullName evidence="3">Uncharacterized protein</fullName>
    </submittedName>
</protein>
<reference evidence="4" key="1">
    <citation type="submission" date="2016-02" db="EMBL/GenBank/DDBJ databases">
        <authorList>
            <person name="Schultz-Johansen M."/>
            <person name="Glaring M.A."/>
            <person name="Bech P.K."/>
            <person name="Stougaard P."/>
        </authorList>
    </citation>
    <scope>NUCLEOTIDE SEQUENCE [LARGE SCALE GENOMIC DNA]</scope>
    <source>
        <strain evidence="4">S66</strain>
    </source>
</reference>
<keyword evidence="4" id="KW-1185">Reference proteome</keyword>
<name>A0A148KLI6_9ALTE</name>
<dbReference type="OrthoDB" id="4146344at2"/>
<dbReference type="AlphaFoldDB" id="A0A148KLI6"/>
<dbReference type="Pfam" id="PF09836">
    <property type="entry name" value="DUF2063"/>
    <property type="match status" value="1"/>
</dbReference>